<dbReference type="GO" id="GO:0016740">
    <property type="term" value="F:transferase activity"/>
    <property type="evidence" value="ECO:0007669"/>
    <property type="project" value="UniProtKB-KW"/>
</dbReference>
<accession>A0ABU9L5R7</accession>
<evidence type="ECO:0000313" key="2">
    <source>
        <dbReference type="Proteomes" id="UP001474120"/>
    </source>
</evidence>
<dbReference type="InterPro" id="IPR052736">
    <property type="entry name" value="Stf3_sulfotransferase"/>
</dbReference>
<name>A0ABU9L5R7_9FLAO</name>
<dbReference type="EC" id="2.8.2.-" evidence="1"/>
<keyword evidence="1" id="KW-0808">Transferase</keyword>
<comment type="caution">
    <text evidence="1">The sequence shown here is derived from an EMBL/GenBank/DDBJ whole genome shotgun (WGS) entry which is preliminary data.</text>
</comment>
<dbReference type="SUPFAM" id="SSF52540">
    <property type="entry name" value="P-loop containing nucleoside triphosphate hydrolases"/>
    <property type="match status" value="1"/>
</dbReference>
<evidence type="ECO:0000313" key="1">
    <source>
        <dbReference type="EMBL" id="MEL4457139.1"/>
    </source>
</evidence>
<gene>
    <name evidence="1" type="ORF">AABB81_14625</name>
</gene>
<dbReference type="PANTHER" id="PTHR36451:SF1">
    <property type="entry name" value="OMEGA-HYDROXY-BETA-DIHYDROMENAQUINONE-9 SULFOTRANSFERASE STF3"/>
    <property type="match status" value="1"/>
</dbReference>
<dbReference type="EMBL" id="JBCDNA010000003">
    <property type="protein sequence ID" value="MEL4457139.1"/>
    <property type="molecule type" value="Genomic_DNA"/>
</dbReference>
<reference evidence="1 2" key="1">
    <citation type="submission" date="2024-04" db="EMBL/GenBank/DDBJ databases">
        <title>whole genome sequencing of Lutimonas vermicola strain IMCC1616.</title>
        <authorList>
            <person name="Bae S.S."/>
        </authorList>
    </citation>
    <scope>NUCLEOTIDE SEQUENCE [LARGE SCALE GENOMIC DNA]</scope>
    <source>
        <strain evidence="1 2">IMCC1616</strain>
    </source>
</reference>
<protein>
    <submittedName>
        <fullName evidence="1">Sulfotransferase</fullName>
        <ecNumber evidence="1">2.8.2.-</ecNumber>
    </submittedName>
</protein>
<organism evidence="1 2">
    <name type="scientific">Lutimonas vermicola</name>
    <dbReference type="NCBI Taxonomy" id="414288"/>
    <lineage>
        <taxon>Bacteria</taxon>
        <taxon>Pseudomonadati</taxon>
        <taxon>Bacteroidota</taxon>
        <taxon>Flavobacteriia</taxon>
        <taxon>Flavobacteriales</taxon>
        <taxon>Flavobacteriaceae</taxon>
        <taxon>Lutimonas</taxon>
    </lineage>
</organism>
<dbReference type="PANTHER" id="PTHR36451">
    <property type="entry name" value="PAPS-DEPENDENT SULFOTRANSFERASE STF3"/>
    <property type="match status" value="1"/>
</dbReference>
<dbReference type="Proteomes" id="UP001474120">
    <property type="component" value="Unassembled WGS sequence"/>
</dbReference>
<sequence>MKDKKIIKSGKYKEQPKWFTLVNKFWRKTYPLGTKSVLTKESLMNAAKKTTGLNDFGTDFWEEPLEVMLKSIREEAQLHSIGQFITRQRIINLLSVRLRAEYYFKKHPEILEQELYPCMVIVGLQRTGTTKLQRLLASDPENRSVLSWEALNPAPINNDIKTGKERIKIAKTSVKALQYMSPGFFAIHPIEYEAPEEDVLLLDVSFLSTTTEATMNVPTYAAWLEKADQSSAYEYMVKLLKLLQWQRPGKRWVLKTPHHLEFLPLVKKYFGNVQFIWTHRNINECIPSFLSMVSYSRILFSEEVDQHTVAKQWVRKNGFMLSKALEYRKNDKGDVVFTDVLYEDLIKDTIDAVKQIYRDRGEPVSAELLASFEAENSRNPKEKYGIHQYELSDFGIDESYIRDYMASYEHFQTSLKK</sequence>
<dbReference type="Pfam" id="PF13469">
    <property type="entry name" value="Sulfotransfer_3"/>
    <property type="match status" value="1"/>
</dbReference>
<dbReference type="InterPro" id="IPR027417">
    <property type="entry name" value="P-loop_NTPase"/>
</dbReference>
<keyword evidence="2" id="KW-1185">Reference proteome</keyword>
<dbReference type="Gene3D" id="3.40.50.300">
    <property type="entry name" value="P-loop containing nucleotide triphosphate hydrolases"/>
    <property type="match status" value="1"/>
</dbReference>
<proteinExistence type="predicted"/>
<dbReference type="RefSeq" id="WP_342161299.1">
    <property type="nucleotide sequence ID" value="NZ_JBCDNA010000003.1"/>
</dbReference>